<comment type="cofactor">
    <cofactor evidence="1">
        <name>[4Fe-4S] cluster</name>
        <dbReference type="ChEBI" id="CHEBI:49883"/>
    </cofactor>
</comment>
<evidence type="ECO:0000256" key="21">
    <source>
        <dbReference type="ARBA" id="ARBA00048954"/>
    </source>
</evidence>
<dbReference type="GeneID" id="5854262"/>
<dbReference type="InterPro" id="IPR013020">
    <property type="entry name" value="Rad3/Chl1-like"/>
</dbReference>
<evidence type="ECO:0000256" key="1">
    <source>
        <dbReference type="ARBA" id="ARBA00001966"/>
    </source>
</evidence>
<keyword evidence="7" id="KW-0547">Nucleotide-binding</keyword>
<dbReference type="Gene3D" id="3.40.50.300">
    <property type="entry name" value="P-loop containing nucleotide triphosphate hydrolases"/>
    <property type="match status" value="3"/>
</dbReference>
<comment type="caution">
    <text evidence="24">The sequence shown here is derived from an EMBL/GenBank/DDBJ whole genome shotgun (WGS) entry which is preliminary data.</text>
</comment>
<dbReference type="FunCoup" id="A8Q6E5">
    <property type="interactions" value="548"/>
</dbReference>
<sequence>MCRRPPQKLLPVPGSSEPQSDDAARSRAFHFPYPTAYRIQLDLMSALFDTIEQGKAGVFESPTGTGKTLSLLCSALTWLEMNRQRHILGVRASTETKETATGGEDDSEPEWVLAHEEARQRESLALYENELRERLDRARLCLPGTRAAQQDVRPSRGPKRARVDTGSSDITDDDEFLVDDYSERPKPIVSKGQAGSDMNLSDEVRAMMQAYEEQGFAGRQCGGMAPENTPETRPKIFYASRTHSQLAQLINEVKRTPFGKAREPVRSISLGSRKHMCLHADVRRVGATSGTDAMNERCLELIQNKKGQRCPFLPPHDAMGQVTMDRYRDHALAQVHDIEELVQLGKDLRICPYFGTRHSARNAELVTLPYNLLLQHDAREALQLSLEESILLIDEAHNLIDTILATYTTELTQAHIDEATAQVDVYLQRFSKRLKGVNEEHIRILQVILHAMQSFCAEICKNKQHMWQRDTSLTLPAFMAHLGGSVDQINLVRLERWLKDTRIARKIGGYANKVWERAQTSENPSTWRPATRPSCMTRAMHSLEAFLLALCNRSMNGCILVSNERAISGGRGTDNTVSGGVRFKYLLLHPGDAFEPLVADARAIVLTGGTMEPISDFRTQLFSNLPDERLSLFSCGHIVPRDHVLGAVVPVGPKGHTLEFTHEAWQRPCLLDELGNVLSNYSNIVPHGMVVFFPSYASLDMTVAQWRKTGMLDRLSKRKQVFMEPKDAKDVDTILRQYASTVSTPPPTSPKGAMLLAVVGAKLSEGINFQDELARCVVMVGLPFPHSQSPELAERLAFARSTQPPDTRSSTDPGRDLYVNMCMRAVNQSMGRAIRHSADYAVFLMLDQRYGRDSILMRLPGWIRTQVQVHERFGSSIKAVAQFFQQRKKTK</sequence>
<dbReference type="PROSITE" id="PS51193">
    <property type="entry name" value="HELICASE_ATP_BIND_2"/>
    <property type="match status" value="1"/>
</dbReference>
<keyword evidence="6" id="KW-0479">Metal-binding</keyword>
<dbReference type="InParanoid" id="A8Q6E5"/>
<dbReference type="KEGG" id="mgl:MGL_2941"/>
<evidence type="ECO:0000256" key="5">
    <source>
        <dbReference type="ARBA" id="ARBA00017386"/>
    </source>
</evidence>
<proteinExistence type="inferred from homology"/>
<evidence type="ECO:0000256" key="10">
    <source>
        <dbReference type="ARBA" id="ARBA00022840"/>
    </source>
</evidence>
<name>A8Q6E5_MALGO</name>
<dbReference type="RefSeq" id="XP_001729955.1">
    <property type="nucleotide sequence ID" value="XM_001729903.1"/>
</dbReference>
<dbReference type="InterPro" id="IPR027417">
    <property type="entry name" value="P-loop_NTPase"/>
</dbReference>
<keyword evidence="9" id="KW-0347">Helicase</keyword>
<dbReference type="GO" id="GO:0006139">
    <property type="term" value="P:nucleobase-containing compound metabolic process"/>
    <property type="evidence" value="ECO:0007669"/>
    <property type="project" value="InterPro"/>
</dbReference>
<keyword evidence="14" id="KW-0539">Nucleus</keyword>
<keyword evidence="10" id="KW-0067">ATP-binding</keyword>
<dbReference type="GO" id="GO:0043139">
    <property type="term" value="F:5'-3' DNA helicase activity"/>
    <property type="evidence" value="ECO:0007669"/>
    <property type="project" value="UniProtKB-EC"/>
</dbReference>
<dbReference type="Pfam" id="PF13307">
    <property type="entry name" value="Helicase_C_2"/>
    <property type="match status" value="1"/>
</dbReference>
<dbReference type="GO" id="GO:0005524">
    <property type="term" value="F:ATP binding"/>
    <property type="evidence" value="ECO:0007669"/>
    <property type="project" value="UniProtKB-KW"/>
</dbReference>
<dbReference type="InterPro" id="IPR006554">
    <property type="entry name" value="Helicase-like_DEXD_c2"/>
</dbReference>
<dbReference type="EC" id="5.6.2.3" evidence="17"/>
<dbReference type="VEuPathDB" id="FungiDB:MGL_2941"/>
<evidence type="ECO:0000256" key="14">
    <source>
        <dbReference type="ARBA" id="ARBA00023242"/>
    </source>
</evidence>
<reference evidence="24 25" key="1">
    <citation type="journal article" date="2007" name="Proc. Natl. Acad. Sci. U.S.A.">
        <title>Dandruff-associated Malassezia genomes reveal convergent and divergent virulence traits shared with plant and human fungal pathogens.</title>
        <authorList>
            <person name="Xu J."/>
            <person name="Saunders C.W."/>
            <person name="Hu P."/>
            <person name="Grant R.A."/>
            <person name="Boekhout T."/>
            <person name="Kuramae E.E."/>
            <person name="Kronstad J.W."/>
            <person name="Deangelis Y.M."/>
            <person name="Reeder N.L."/>
            <person name="Johnstone K.R."/>
            <person name="Leland M."/>
            <person name="Fieno A.M."/>
            <person name="Begley W.M."/>
            <person name="Sun Y."/>
            <person name="Lacey M.P."/>
            <person name="Chaudhary T."/>
            <person name="Keough T."/>
            <person name="Chu L."/>
            <person name="Sears R."/>
            <person name="Yuan B."/>
            <person name="Dawson T.L.Jr."/>
        </authorList>
    </citation>
    <scope>NUCLEOTIDE SEQUENCE [LARGE SCALE GENOMIC DNA]</scope>
    <source>
        <strain evidence="25">ATCC MYA-4612 / CBS 7966</strain>
    </source>
</reference>
<dbReference type="GO" id="GO:0051536">
    <property type="term" value="F:iron-sulfur cluster binding"/>
    <property type="evidence" value="ECO:0007669"/>
    <property type="project" value="UniProtKB-KW"/>
</dbReference>
<evidence type="ECO:0000256" key="2">
    <source>
        <dbReference type="ARBA" id="ARBA00004123"/>
    </source>
</evidence>
<dbReference type="Proteomes" id="UP000008837">
    <property type="component" value="Unassembled WGS sequence"/>
</dbReference>
<evidence type="ECO:0000256" key="6">
    <source>
        <dbReference type="ARBA" id="ARBA00022723"/>
    </source>
</evidence>
<evidence type="ECO:0000256" key="7">
    <source>
        <dbReference type="ARBA" id="ARBA00022741"/>
    </source>
</evidence>
<evidence type="ECO:0000256" key="19">
    <source>
        <dbReference type="ARBA" id="ARBA00045008"/>
    </source>
</evidence>
<dbReference type="InterPro" id="IPR045028">
    <property type="entry name" value="DinG/Rad3-like"/>
</dbReference>
<dbReference type="STRING" id="425265.A8Q6E5"/>
<comment type="function">
    <text evidence="20">ATP-dependent DNA helicase important for chromosome transmission and normal cell cycle progression in G(2)/M. May have a role in changing DNA topology to allow the loading of proteins involved in maintaining sister chromatid cohesion in the vicinity of the centromeres. Has a specific role in chromosome segregation during meiosis II.</text>
</comment>
<evidence type="ECO:0000256" key="3">
    <source>
        <dbReference type="ARBA" id="ARBA00008435"/>
    </source>
</evidence>
<evidence type="ECO:0000256" key="17">
    <source>
        <dbReference type="ARBA" id="ARBA00044969"/>
    </source>
</evidence>
<dbReference type="InterPro" id="IPR010614">
    <property type="entry name" value="RAD3-like_helicase_DEAD"/>
</dbReference>
<evidence type="ECO:0000256" key="18">
    <source>
        <dbReference type="ARBA" id="ARBA00044998"/>
    </source>
</evidence>
<gene>
    <name evidence="24" type="ORF">MGL_2941</name>
</gene>
<keyword evidence="12" id="KW-0411">Iron-sulfur</keyword>
<organism evidence="24 25">
    <name type="scientific">Malassezia globosa (strain ATCC MYA-4612 / CBS 7966)</name>
    <name type="common">Dandruff-associated fungus</name>
    <dbReference type="NCBI Taxonomy" id="425265"/>
    <lineage>
        <taxon>Eukaryota</taxon>
        <taxon>Fungi</taxon>
        <taxon>Dikarya</taxon>
        <taxon>Basidiomycota</taxon>
        <taxon>Ustilaginomycotina</taxon>
        <taxon>Malasseziomycetes</taxon>
        <taxon>Malasseziales</taxon>
        <taxon>Malasseziaceae</taxon>
        <taxon>Malassezia</taxon>
    </lineage>
</organism>
<evidence type="ECO:0000256" key="13">
    <source>
        <dbReference type="ARBA" id="ARBA00023235"/>
    </source>
</evidence>
<dbReference type="InterPro" id="IPR006555">
    <property type="entry name" value="ATP-dep_Helicase_C"/>
</dbReference>
<dbReference type="SUPFAM" id="SSF52540">
    <property type="entry name" value="P-loop containing nucleoside triphosphate hydrolases"/>
    <property type="match status" value="1"/>
</dbReference>
<feature type="region of interest" description="Disordered" evidence="22">
    <location>
        <begin position="1"/>
        <end position="24"/>
    </location>
</feature>
<evidence type="ECO:0000256" key="16">
    <source>
        <dbReference type="ARBA" id="ARBA00029709"/>
    </source>
</evidence>
<keyword evidence="15" id="KW-0131">Cell cycle</keyword>
<feature type="region of interest" description="Disordered" evidence="22">
    <location>
        <begin position="146"/>
        <end position="173"/>
    </location>
</feature>
<dbReference type="OrthoDB" id="267079at2759"/>
<evidence type="ECO:0000256" key="12">
    <source>
        <dbReference type="ARBA" id="ARBA00023014"/>
    </source>
</evidence>
<dbReference type="GO" id="GO:0034085">
    <property type="term" value="P:establishment of sister chromatid cohesion"/>
    <property type="evidence" value="ECO:0007669"/>
    <property type="project" value="TreeGrafter"/>
</dbReference>
<protein>
    <recommendedName>
        <fullName evidence="5">ATP-dependent DNA helicase CHL1</fullName>
        <ecNumber evidence="17">5.6.2.3</ecNumber>
    </recommendedName>
    <alternativeName>
        <fullName evidence="4">ATP-dependent DNA helicase chl1</fullName>
    </alternativeName>
    <alternativeName>
        <fullName evidence="16">Chromosome loss protein 1</fullName>
    </alternativeName>
    <alternativeName>
        <fullName evidence="18 19">DNA 5'-3' helicase CHL1</fullName>
    </alternativeName>
</protein>
<evidence type="ECO:0000313" key="25">
    <source>
        <dbReference type="Proteomes" id="UP000008837"/>
    </source>
</evidence>
<comment type="subcellular location">
    <subcellularLocation>
        <location evidence="2">Nucleus</location>
    </subcellularLocation>
</comment>
<dbReference type="GO" id="GO:0046872">
    <property type="term" value="F:metal ion binding"/>
    <property type="evidence" value="ECO:0007669"/>
    <property type="project" value="UniProtKB-KW"/>
</dbReference>
<keyword evidence="8" id="KW-0378">Hydrolase</keyword>
<dbReference type="GO" id="GO:0016818">
    <property type="term" value="F:hydrolase activity, acting on acid anhydrides, in phosphorus-containing anhydrides"/>
    <property type="evidence" value="ECO:0007669"/>
    <property type="project" value="InterPro"/>
</dbReference>
<evidence type="ECO:0000256" key="11">
    <source>
        <dbReference type="ARBA" id="ARBA00023004"/>
    </source>
</evidence>
<feature type="domain" description="Helicase ATP-binding" evidence="23">
    <location>
        <begin position="26"/>
        <end position="448"/>
    </location>
</feature>
<dbReference type="InterPro" id="IPR014013">
    <property type="entry name" value="Helic_SF1/SF2_ATP-bd_DinG/Rad3"/>
</dbReference>
<dbReference type="NCBIfam" id="TIGR00604">
    <property type="entry name" value="rad3"/>
    <property type="match status" value="1"/>
</dbReference>
<keyword evidence="13" id="KW-0413">Isomerase</keyword>
<comment type="catalytic activity">
    <reaction evidence="21">
        <text>ATP + H2O = ADP + phosphate + H(+)</text>
        <dbReference type="Rhea" id="RHEA:13065"/>
        <dbReference type="ChEBI" id="CHEBI:15377"/>
        <dbReference type="ChEBI" id="CHEBI:15378"/>
        <dbReference type="ChEBI" id="CHEBI:30616"/>
        <dbReference type="ChEBI" id="CHEBI:43474"/>
        <dbReference type="ChEBI" id="CHEBI:456216"/>
        <dbReference type="EC" id="5.6.2.3"/>
    </reaction>
</comment>
<dbReference type="GO" id="GO:0003677">
    <property type="term" value="F:DNA binding"/>
    <property type="evidence" value="ECO:0007669"/>
    <property type="project" value="InterPro"/>
</dbReference>
<dbReference type="PANTHER" id="PTHR11472">
    <property type="entry name" value="DNA REPAIR DEAD HELICASE RAD3/XP-D SUBFAMILY MEMBER"/>
    <property type="match status" value="1"/>
</dbReference>
<dbReference type="Pfam" id="PF06733">
    <property type="entry name" value="DEAD_2"/>
    <property type="match status" value="1"/>
</dbReference>
<dbReference type="AlphaFoldDB" id="A8Q6E5"/>
<evidence type="ECO:0000259" key="23">
    <source>
        <dbReference type="PROSITE" id="PS51193"/>
    </source>
</evidence>
<evidence type="ECO:0000256" key="22">
    <source>
        <dbReference type="SAM" id="MobiDB-lite"/>
    </source>
</evidence>
<dbReference type="GO" id="GO:0005634">
    <property type="term" value="C:nucleus"/>
    <property type="evidence" value="ECO:0007669"/>
    <property type="project" value="UniProtKB-SubCell"/>
</dbReference>
<evidence type="ECO:0000256" key="8">
    <source>
        <dbReference type="ARBA" id="ARBA00022801"/>
    </source>
</evidence>
<evidence type="ECO:0000256" key="20">
    <source>
        <dbReference type="ARBA" id="ARBA00045702"/>
    </source>
</evidence>
<evidence type="ECO:0000256" key="9">
    <source>
        <dbReference type="ARBA" id="ARBA00022806"/>
    </source>
</evidence>
<dbReference type="SMART" id="SM00488">
    <property type="entry name" value="DEXDc2"/>
    <property type="match status" value="1"/>
</dbReference>
<comment type="similarity">
    <text evidence="3">Belongs to the DEAD box helicase family. DEAH subfamily. DDX11/CHL1 sub-subfamily.</text>
</comment>
<evidence type="ECO:0000256" key="15">
    <source>
        <dbReference type="ARBA" id="ARBA00023306"/>
    </source>
</evidence>
<dbReference type="SMART" id="SM00491">
    <property type="entry name" value="HELICc2"/>
    <property type="match status" value="1"/>
</dbReference>
<keyword evidence="25" id="KW-1185">Reference proteome</keyword>
<dbReference type="EMBL" id="AAYY01000010">
    <property type="protein sequence ID" value="EDP42741.1"/>
    <property type="molecule type" value="Genomic_DNA"/>
</dbReference>
<evidence type="ECO:0000313" key="24">
    <source>
        <dbReference type="EMBL" id="EDP42741.1"/>
    </source>
</evidence>
<dbReference type="OMA" id="QTHQFRD"/>
<evidence type="ECO:0000256" key="4">
    <source>
        <dbReference type="ARBA" id="ARBA00016387"/>
    </source>
</evidence>
<dbReference type="PANTHER" id="PTHR11472:SF41">
    <property type="entry name" value="ATP-DEPENDENT DNA HELICASE DDX11-RELATED"/>
    <property type="match status" value="1"/>
</dbReference>
<dbReference type="CDD" id="cd18788">
    <property type="entry name" value="SF2_C_XPD"/>
    <property type="match status" value="1"/>
</dbReference>
<keyword evidence="11" id="KW-0408">Iron</keyword>
<accession>A8Q6E5</accession>